<protein>
    <submittedName>
        <fullName evidence="1">Uncharacterized protein</fullName>
    </submittedName>
</protein>
<accession>A0A0E9WRU8</accession>
<sequence length="91" mass="10669">MLSSCPVYTHEQEFYKNNYCHIVMYIYSIHNEIYFSKTKKRHFVTIFGSVQCLGAHTETVCCQTKCSQPHIRFHVTRTLTNLTHLPNTSNP</sequence>
<dbReference type="AlphaFoldDB" id="A0A0E9WRU8"/>
<organism evidence="1">
    <name type="scientific">Anguilla anguilla</name>
    <name type="common">European freshwater eel</name>
    <name type="synonym">Muraena anguilla</name>
    <dbReference type="NCBI Taxonomy" id="7936"/>
    <lineage>
        <taxon>Eukaryota</taxon>
        <taxon>Metazoa</taxon>
        <taxon>Chordata</taxon>
        <taxon>Craniata</taxon>
        <taxon>Vertebrata</taxon>
        <taxon>Euteleostomi</taxon>
        <taxon>Actinopterygii</taxon>
        <taxon>Neopterygii</taxon>
        <taxon>Teleostei</taxon>
        <taxon>Anguilliformes</taxon>
        <taxon>Anguillidae</taxon>
        <taxon>Anguilla</taxon>
    </lineage>
</organism>
<reference evidence="1" key="2">
    <citation type="journal article" date="2015" name="Fish Shellfish Immunol.">
        <title>Early steps in the European eel (Anguilla anguilla)-Vibrio vulnificus interaction in the gills: Role of the RtxA13 toxin.</title>
        <authorList>
            <person name="Callol A."/>
            <person name="Pajuelo D."/>
            <person name="Ebbesson L."/>
            <person name="Teles M."/>
            <person name="MacKenzie S."/>
            <person name="Amaro C."/>
        </authorList>
    </citation>
    <scope>NUCLEOTIDE SEQUENCE</scope>
</reference>
<evidence type="ECO:0000313" key="1">
    <source>
        <dbReference type="EMBL" id="JAH93107.1"/>
    </source>
</evidence>
<reference evidence="1" key="1">
    <citation type="submission" date="2014-11" db="EMBL/GenBank/DDBJ databases">
        <authorList>
            <person name="Amaro Gonzalez C."/>
        </authorList>
    </citation>
    <scope>NUCLEOTIDE SEQUENCE</scope>
</reference>
<dbReference type="EMBL" id="GBXM01015470">
    <property type="protein sequence ID" value="JAH93107.1"/>
    <property type="molecule type" value="Transcribed_RNA"/>
</dbReference>
<proteinExistence type="predicted"/>
<name>A0A0E9WRU8_ANGAN</name>